<protein>
    <submittedName>
        <fullName evidence="1">Uncharacterized protein</fullName>
    </submittedName>
</protein>
<proteinExistence type="predicted"/>
<dbReference type="EMBL" id="LN853984">
    <property type="protein sequence ID" value="CRY97246.1"/>
    <property type="molecule type" value="Genomic_DNA"/>
</dbReference>
<reference evidence="1" key="1">
    <citation type="submission" date="2015-06" db="EMBL/GenBank/DDBJ databases">
        <authorList>
            <person name="Joergensen T."/>
        </authorList>
    </citation>
    <scope>NUCLEOTIDE SEQUENCE</scope>
    <source>
        <strain evidence="1">RGFK1440</strain>
    </source>
</reference>
<name>A0A0H5Q5E2_9ZZZZ</name>
<sequence length="103" mass="11520">MPHPIYGKPSHQLEVLKFSLHLPNRRNGWLTRLEASGECSTKRASLWSISETWTVAEQDSGLQPTDALHHIALLGIQDHPASQEAVFRALTGEPWVQEVLPGF</sequence>
<organism evidence="1">
    <name type="scientific">uncultured prokaryote</name>
    <dbReference type="NCBI Taxonomy" id="198431"/>
    <lineage>
        <taxon>unclassified sequences</taxon>
        <taxon>environmental samples</taxon>
    </lineage>
</organism>
<dbReference type="AlphaFoldDB" id="A0A0H5Q5E2"/>
<accession>A0A0H5Q5E2</accession>
<evidence type="ECO:0000313" key="1">
    <source>
        <dbReference type="EMBL" id="CRY97246.1"/>
    </source>
</evidence>
<reference evidence="1" key="2">
    <citation type="submission" date="2015-07" db="EMBL/GenBank/DDBJ databases">
        <title>Plasmids, circular viruses and viroids from rat gut.</title>
        <authorList>
            <person name="Jorgensen T.J."/>
            <person name="Hansen M.A."/>
            <person name="Xu Z."/>
            <person name="Tabak M.A."/>
            <person name="Sorensen S.J."/>
            <person name="Hansen L.H."/>
        </authorList>
    </citation>
    <scope>NUCLEOTIDE SEQUENCE</scope>
    <source>
        <strain evidence="1">RGFK1440</strain>
    </source>
</reference>